<evidence type="ECO:0000313" key="11">
    <source>
        <dbReference type="Proteomes" id="UP001152888"/>
    </source>
</evidence>
<evidence type="ECO:0000256" key="6">
    <source>
        <dbReference type="PROSITE-ProRule" id="PRU00175"/>
    </source>
</evidence>
<dbReference type="SMART" id="SM00184">
    <property type="entry name" value="RING"/>
    <property type="match status" value="1"/>
</dbReference>
<reference evidence="10" key="1">
    <citation type="submission" date="2022-03" db="EMBL/GenBank/DDBJ databases">
        <authorList>
            <person name="Sayadi A."/>
        </authorList>
    </citation>
    <scope>NUCLEOTIDE SEQUENCE</scope>
</reference>
<dbReference type="PANTHER" id="PTHR16079:SF4">
    <property type="entry name" value="E3 UBIQUITIN-PROTEIN LIGASE CHFR"/>
    <property type="match status" value="1"/>
</dbReference>
<accession>A0A9P0NZJ4</accession>
<feature type="domain" description="RING-type" evidence="9">
    <location>
        <begin position="294"/>
        <end position="332"/>
    </location>
</feature>
<evidence type="ECO:0000259" key="8">
    <source>
        <dbReference type="PROSITE" id="PS50006"/>
    </source>
</evidence>
<evidence type="ECO:0000256" key="7">
    <source>
        <dbReference type="SAM" id="MobiDB-lite"/>
    </source>
</evidence>
<dbReference type="CDD" id="cd16535">
    <property type="entry name" value="RING-HC_RNF8"/>
    <property type="match status" value="1"/>
</dbReference>
<comment type="caution">
    <text evidence="10">The sequence shown here is derived from an EMBL/GenBank/DDBJ whole genome shotgun (WGS) entry which is preliminary data.</text>
</comment>
<evidence type="ECO:0000256" key="3">
    <source>
        <dbReference type="ARBA" id="ARBA00022723"/>
    </source>
</evidence>
<dbReference type="PROSITE" id="PS00518">
    <property type="entry name" value="ZF_RING_1"/>
    <property type="match status" value="1"/>
</dbReference>
<dbReference type="SMART" id="SM00240">
    <property type="entry name" value="FHA"/>
    <property type="match status" value="1"/>
</dbReference>
<dbReference type="GO" id="GO:0016567">
    <property type="term" value="P:protein ubiquitination"/>
    <property type="evidence" value="ECO:0007669"/>
    <property type="project" value="TreeGrafter"/>
</dbReference>
<keyword evidence="11" id="KW-1185">Reference proteome</keyword>
<evidence type="ECO:0000256" key="2">
    <source>
        <dbReference type="ARBA" id="ARBA00017908"/>
    </source>
</evidence>
<dbReference type="PROSITE" id="PS50006">
    <property type="entry name" value="FHA_DOMAIN"/>
    <property type="match status" value="1"/>
</dbReference>
<organism evidence="10 11">
    <name type="scientific">Acanthoscelides obtectus</name>
    <name type="common">Bean weevil</name>
    <name type="synonym">Bruchus obtectus</name>
    <dbReference type="NCBI Taxonomy" id="200917"/>
    <lineage>
        <taxon>Eukaryota</taxon>
        <taxon>Metazoa</taxon>
        <taxon>Ecdysozoa</taxon>
        <taxon>Arthropoda</taxon>
        <taxon>Hexapoda</taxon>
        <taxon>Insecta</taxon>
        <taxon>Pterygota</taxon>
        <taxon>Neoptera</taxon>
        <taxon>Endopterygota</taxon>
        <taxon>Coleoptera</taxon>
        <taxon>Polyphaga</taxon>
        <taxon>Cucujiformia</taxon>
        <taxon>Chrysomeloidea</taxon>
        <taxon>Chrysomelidae</taxon>
        <taxon>Bruchinae</taxon>
        <taxon>Bruchini</taxon>
        <taxon>Acanthoscelides</taxon>
    </lineage>
</organism>
<comment type="similarity">
    <text evidence="1">Belongs to the CHFR family.</text>
</comment>
<dbReference type="Proteomes" id="UP001152888">
    <property type="component" value="Unassembled WGS sequence"/>
</dbReference>
<dbReference type="CDD" id="cd00060">
    <property type="entry name" value="FHA"/>
    <property type="match status" value="1"/>
</dbReference>
<feature type="compositionally biased region" description="Polar residues" evidence="7">
    <location>
        <begin position="127"/>
        <end position="139"/>
    </location>
</feature>
<dbReference type="InterPro" id="IPR000253">
    <property type="entry name" value="FHA_dom"/>
</dbReference>
<dbReference type="SUPFAM" id="SSF57850">
    <property type="entry name" value="RING/U-box"/>
    <property type="match status" value="1"/>
</dbReference>
<protein>
    <recommendedName>
        <fullName evidence="2">E3 ubiquitin-protein ligase CHFR</fullName>
    </recommendedName>
</protein>
<evidence type="ECO:0000256" key="4">
    <source>
        <dbReference type="ARBA" id="ARBA00022771"/>
    </source>
</evidence>
<evidence type="ECO:0000313" key="10">
    <source>
        <dbReference type="EMBL" id="CAH1962859.1"/>
    </source>
</evidence>
<dbReference type="Pfam" id="PF00498">
    <property type="entry name" value="FHA"/>
    <property type="match status" value="1"/>
</dbReference>
<dbReference type="InterPro" id="IPR008984">
    <property type="entry name" value="SMAD_FHA_dom_sf"/>
</dbReference>
<dbReference type="AlphaFoldDB" id="A0A9P0NZJ4"/>
<name>A0A9P0NZJ4_ACAOB</name>
<dbReference type="SUPFAM" id="SSF49879">
    <property type="entry name" value="SMAD/FHA domain"/>
    <property type="match status" value="1"/>
</dbReference>
<dbReference type="InterPro" id="IPR017907">
    <property type="entry name" value="Znf_RING_CS"/>
</dbReference>
<sequence length="463" mass="51401">MNDLEVPKLKHTNGNTISINENPFVIGRALNCNYVIPNAQISRHHCSIEKADGDWFFRDISTNGCYLNGVLVKKDQKPLSDNDVIALCLDGSYDFTFQTSQSRDTSISDEQLNMVADSLDTVLSQTETSTVPISKTPSIPINERPVSSGASSPKRSRIELAASINHEPITTGVNEVEVTTVPISEISSVSVQHVSVISVPDTSPSPKTYRLALSSSVNNVDNTSNIVPSTATLPICDNPEINLQNTSTISDTNTLPVPIEIIQPSSSVEKPEESIIIPPLPEQQYEEMEDEMMCSICSDMFFKAVTLNCAHTFCKYCIEKWKKNRNICPICRAKITTMNATLVLDNVIQKIVKTLPEDQQKRRVEVLEERERELRPPPVTQTVTRGRGRATRGNRGGRGNARGNLYTYNPQPRMAQPNVPRFLNPPPASRGVANPPHIATIMRILQAQGQQLVIRLPWHLQNR</sequence>
<dbReference type="GO" id="GO:0008270">
    <property type="term" value="F:zinc ion binding"/>
    <property type="evidence" value="ECO:0007669"/>
    <property type="project" value="UniProtKB-KW"/>
</dbReference>
<dbReference type="PANTHER" id="PTHR16079">
    <property type="entry name" value="UBIQUITIN LIGASE PROTEIN CHFR"/>
    <property type="match status" value="1"/>
</dbReference>
<keyword evidence="5" id="KW-0862">Zinc</keyword>
<gene>
    <name evidence="10" type="ORF">ACAOBT_LOCUS4886</name>
</gene>
<dbReference type="PROSITE" id="PS50089">
    <property type="entry name" value="ZF_RING_2"/>
    <property type="match status" value="1"/>
</dbReference>
<dbReference type="InterPro" id="IPR052256">
    <property type="entry name" value="E3_ubiquitin-ligase_CHFR"/>
</dbReference>
<feature type="region of interest" description="Disordered" evidence="7">
    <location>
        <begin position="127"/>
        <end position="154"/>
    </location>
</feature>
<feature type="domain" description="FHA" evidence="8">
    <location>
        <begin position="24"/>
        <end position="72"/>
    </location>
</feature>
<evidence type="ECO:0000259" key="9">
    <source>
        <dbReference type="PROSITE" id="PS50089"/>
    </source>
</evidence>
<dbReference type="Gene3D" id="3.30.40.10">
    <property type="entry name" value="Zinc/RING finger domain, C3HC4 (zinc finger)"/>
    <property type="match status" value="1"/>
</dbReference>
<evidence type="ECO:0000256" key="1">
    <source>
        <dbReference type="ARBA" id="ARBA00005797"/>
    </source>
</evidence>
<evidence type="ECO:0000256" key="5">
    <source>
        <dbReference type="ARBA" id="ARBA00022833"/>
    </source>
</evidence>
<dbReference type="OrthoDB" id="5330228at2759"/>
<dbReference type="GO" id="GO:0004842">
    <property type="term" value="F:ubiquitin-protein transferase activity"/>
    <property type="evidence" value="ECO:0007669"/>
    <property type="project" value="TreeGrafter"/>
</dbReference>
<feature type="region of interest" description="Disordered" evidence="7">
    <location>
        <begin position="368"/>
        <end position="403"/>
    </location>
</feature>
<dbReference type="GO" id="GO:0006511">
    <property type="term" value="P:ubiquitin-dependent protein catabolic process"/>
    <property type="evidence" value="ECO:0007669"/>
    <property type="project" value="TreeGrafter"/>
</dbReference>
<dbReference type="Pfam" id="PF13920">
    <property type="entry name" value="zf-C3HC4_3"/>
    <property type="match status" value="1"/>
</dbReference>
<dbReference type="InterPro" id="IPR013083">
    <property type="entry name" value="Znf_RING/FYVE/PHD"/>
</dbReference>
<dbReference type="Gene3D" id="2.60.200.20">
    <property type="match status" value="1"/>
</dbReference>
<dbReference type="EMBL" id="CAKOFQ010006704">
    <property type="protein sequence ID" value="CAH1962859.1"/>
    <property type="molecule type" value="Genomic_DNA"/>
</dbReference>
<dbReference type="InterPro" id="IPR001841">
    <property type="entry name" value="Znf_RING"/>
</dbReference>
<dbReference type="GO" id="GO:0005634">
    <property type="term" value="C:nucleus"/>
    <property type="evidence" value="ECO:0007669"/>
    <property type="project" value="TreeGrafter"/>
</dbReference>
<proteinExistence type="inferred from homology"/>
<keyword evidence="3" id="KW-0479">Metal-binding</keyword>
<keyword evidence="4 6" id="KW-0863">Zinc-finger</keyword>